<dbReference type="RefSeq" id="WP_180285302.1">
    <property type="nucleotide sequence ID" value="NZ_JABFDB010000028.1"/>
</dbReference>
<feature type="signal peptide" evidence="1">
    <location>
        <begin position="1"/>
        <end position="29"/>
    </location>
</feature>
<evidence type="ECO:0000256" key="1">
    <source>
        <dbReference type="SAM" id="SignalP"/>
    </source>
</evidence>
<dbReference type="Proteomes" id="UP000584642">
    <property type="component" value="Unassembled WGS sequence"/>
</dbReference>
<dbReference type="InterPro" id="IPR029033">
    <property type="entry name" value="His_PPase_superfam"/>
</dbReference>
<proteinExistence type="predicted"/>
<sequence length="197" mass="20709">MPARFARRRLFLLSALLALLAGAPAVATAATGSEAAAWAALARGGHVILMRHAATVPGTGDPPGFRLGDCATQRNLSDAGRADARAAGERLRREGVRVDEALTSVWCRSFETAELMAVAPVRVEPAVNSFFDGQGDREAQTDAARRLVASWRGPGNRLMVTHQVNITALTGVFPQQGEMVVLAPAGGGFTAVGRIRP</sequence>
<comment type="caution">
    <text evidence="2">The sequence shown here is derived from an EMBL/GenBank/DDBJ whole genome shotgun (WGS) entry which is preliminary data.</text>
</comment>
<dbReference type="PROSITE" id="PS51318">
    <property type="entry name" value="TAT"/>
    <property type="match status" value="1"/>
</dbReference>
<feature type="chain" id="PRO_5047190589" evidence="1">
    <location>
        <begin position="30"/>
        <end position="197"/>
    </location>
</feature>
<keyword evidence="3" id="KW-1185">Reference proteome</keyword>
<evidence type="ECO:0000313" key="2">
    <source>
        <dbReference type="EMBL" id="NYZ23524.1"/>
    </source>
</evidence>
<dbReference type="Pfam" id="PF00300">
    <property type="entry name" value="His_Phos_1"/>
    <property type="match status" value="1"/>
</dbReference>
<dbReference type="EMBL" id="JABFDB010000028">
    <property type="protein sequence ID" value="NYZ23524.1"/>
    <property type="molecule type" value="Genomic_DNA"/>
</dbReference>
<dbReference type="InterPro" id="IPR006311">
    <property type="entry name" value="TAT_signal"/>
</dbReference>
<accession>A0ABX2TKB3</accession>
<gene>
    <name evidence="2" type="ORF">HND93_27810</name>
</gene>
<keyword evidence="1" id="KW-0732">Signal</keyword>
<evidence type="ECO:0000313" key="3">
    <source>
        <dbReference type="Proteomes" id="UP000584642"/>
    </source>
</evidence>
<dbReference type="Gene3D" id="3.40.50.1240">
    <property type="entry name" value="Phosphoglycerate mutase-like"/>
    <property type="match status" value="1"/>
</dbReference>
<dbReference type="InterPro" id="IPR013078">
    <property type="entry name" value="His_Pase_superF_clade-1"/>
</dbReference>
<name>A0ABX2TKB3_9PROT</name>
<protein>
    <submittedName>
        <fullName evidence="2">Histidine phosphatase family protein</fullName>
    </submittedName>
</protein>
<reference evidence="2 3" key="1">
    <citation type="submission" date="2020-05" db="EMBL/GenBank/DDBJ databases">
        <title>Azospirillum oleiclasticum sp. nov, a nitrogen-fixing and heavy crude oil-emulsifying bacterium isolated from the crude oil of Yumen Oilfield.</title>
        <authorList>
            <person name="Wu D."/>
            <person name="Cai M."/>
            <person name="Zhang X."/>
        </authorList>
    </citation>
    <scope>NUCLEOTIDE SEQUENCE [LARGE SCALE GENOMIC DNA]</scope>
    <source>
        <strain evidence="2 3">ROY-1-1-2</strain>
    </source>
</reference>
<dbReference type="SUPFAM" id="SSF53254">
    <property type="entry name" value="Phosphoglycerate mutase-like"/>
    <property type="match status" value="1"/>
</dbReference>
<organism evidence="2 3">
    <name type="scientific">Azospirillum oleiclasticum</name>
    <dbReference type="NCBI Taxonomy" id="2735135"/>
    <lineage>
        <taxon>Bacteria</taxon>
        <taxon>Pseudomonadati</taxon>
        <taxon>Pseudomonadota</taxon>
        <taxon>Alphaproteobacteria</taxon>
        <taxon>Rhodospirillales</taxon>
        <taxon>Azospirillaceae</taxon>
        <taxon>Azospirillum</taxon>
    </lineage>
</organism>